<dbReference type="EMBL" id="AP024233">
    <property type="protein sequence ID" value="BCO07697.1"/>
    <property type="molecule type" value="Genomic_DNA"/>
</dbReference>
<dbReference type="RefSeq" id="WP_267927646.1">
    <property type="nucleotide sequence ID" value="NZ_AP024233.1"/>
</dbReference>
<dbReference type="CDD" id="cd00063">
    <property type="entry name" value="FN3"/>
    <property type="match status" value="2"/>
</dbReference>
<organism evidence="4 5">
    <name type="scientific">Desulfolithobacter dissulfuricans</name>
    <dbReference type="NCBI Taxonomy" id="2795293"/>
    <lineage>
        <taxon>Bacteria</taxon>
        <taxon>Pseudomonadati</taxon>
        <taxon>Thermodesulfobacteriota</taxon>
        <taxon>Desulfobulbia</taxon>
        <taxon>Desulfobulbales</taxon>
        <taxon>Desulfobulbaceae</taxon>
        <taxon>Desulfolithobacter</taxon>
    </lineage>
</organism>
<evidence type="ECO:0000256" key="2">
    <source>
        <dbReference type="SAM" id="SignalP"/>
    </source>
</evidence>
<dbReference type="InterPro" id="IPR015919">
    <property type="entry name" value="Cadherin-like_sf"/>
</dbReference>
<dbReference type="GO" id="GO:0005509">
    <property type="term" value="F:calcium ion binding"/>
    <property type="evidence" value="ECO:0007669"/>
    <property type="project" value="InterPro"/>
</dbReference>
<dbReference type="Pfam" id="PF00041">
    <property type="entry name" value="fn3"/>
    <property type="match status" value="1"/>
</dbReference>
<feature type="signal peptide" evidence="2">
    <location>
        <begin position="1"/>
        <end position="28"/>
    </location>
</feature>
<proteinExistence type="predicted"/>
<dbReference type="KEGG" id="ddu:GF1_00730"/>
<evidence type="ECO:0000313" key="4">
    <source>
        <dbReference type="EMBL" id="BCO07697.1"/>
    </source>
</evidence>
<dbReference type="SMART" id="SM00060">
    <property type="entry name" value="FN3"/>
    <property type="match status" value="2"/>
</dbReference>
<feature type="domain" description="Fibronectin type-III" evidence="3">
    <location>
        <begin position="472"/>
        <end position="574"/>
    </location>
</feature>
<accession>A0A915TZN4</accession>
<dbReference type="InterPro" id="IPR036116">
    <property type="entry name" value="FN3_sf"/>
</dbReference>
<sequence>MGKRKHFITLITLFASVCFLLSAIPSFARDATFTWTANPEPVEGYTIYYNTGTSGPPYANSIDVGNVTTYTVTNLDDNTTYYFTITAYIGTDESPYAPEVILEPVTTIAPPAEPPVALDSSISTLEDQTITGTVTATNSSGLPITYQLQALPSLGTVTLDGTSGSYTYTPNPNVNGNDTFTFVATDDNGTSNAASVAITITPANDPPTAEDVTLSGPEDTALAGNLLAADIDSTTLTYTLQSNAQHGLAVITDSASGSFVYTPNPDFFGTDSFTWSVSDGSSSSNTATVSITITPTNDQPTAYDVSLSTISNTPVNGQLQASDPEKDPLTYTIVSNGSLGTATITDQNTGAFTYTPNQNASGTDSFTFAVSDGITTSNTATVSVTIATTNTPPVANNGTMNGTRGQSVTGFLTAEDADNDTLTYTIVSDPLSAVTLTNPATGEFTILLSDSMDASYSFTFKANDGIQDSNTATMTVSIAEPTSDTVTFIWSLNPEPVAGYKLYYKTGDSGPPYDGTGLPEGNSPIDVGNVTRFTISGLDPQLTYRFTITAYTSDGQEGEYTGEIIIGNKLVAPQINNIIEIK</sequence>
<dbReference type="Gene3D" id="2.60.40.10">
    <property type="entry name" value="Immunoglobulins"/>
    <property type="match status" value="2"/>
</dbReference>
<dbReference type="InterPro" id="IPR013783">
    <property type="entry name" value="Ig-like_fold"/>
</dbReference>
<dbReference type="PANTHER" id="PTHR46708">
    <property type="entry name" value="TENASCIN"/>
    <property type="match status" value="1"/>
</dbReference>
<dbReference type="Proteomes" id="UP001063350">
    <property type="component" value="Chromosome"/>
</dbReference>
<gene>
    <name evidence="4" type="ORF">GF1_00730</name>
</gene>
<dbReference type="Pfam" id="PF17963">
    <property type="entry name" value="Big_9"/>
    <property type="match status" value="4"/>
</dbReference>
<protein>
    <recommendedName>
        <fullName evidence="3">Fibronectin type-III domain-containing protein</fullName>
    </recommendedName>
</protein>
<keyword evidence="2" id="KW-0732">Signal</keyword>
<dbReference type="GO" id="GO:0016020">
    <property type="term" value="C:membrane"/>
    <property type="evidence" value="ECO:0007669"/>
    <property type="project" value="InterPro"/>
</dbReference>
<evidence type="ECO:0000259" key="3">
    <source>
        <dbReference type="PROSITE" id="PS50853"/>
    </source>
</evidence>
<dbReference type="AlphaFoldDB" id="A0A915TZN4"/>
<reference evidence="4" key="1">
    <citation type="submission" date="2020-12" db="EMBL/GenBank/DDBJ databases">
        <title>Desulfobium dissulfuricans gen. nov., sp. nov., a novel mesophilic, sulfate-reducing bacterium isolated from a deep-sea hydrothermal vent.</title>
        <authorList>
            <person name="Hashimoto Y."/>
            <person name="Tame A."/>
            <person name="Sawayama S."/>
            <person name="Miyazaki J."/>
            <person name="Takai K."/>
            <person name="Nakagawa S."/>
        </authorList>
    </citation>
    <scope>NUCLEOTIDE SEQUENCE</scope>
    <source>
        <strain evidence="4">GF1</strain>
    </source>
</reference>
<dbReference type="PROSITE" id="PS50853">
    <property type="entry name" value="FN3"/>
    <property type="match status" value="2"/>
</dbReference>
<evidence type="ECO:0000313" key="5">
    <source>
        <dbReference type="Proteomes" id="UP001063350"/>
    </source>
</evidence>
<dbReference type="Gene3D" id="2.60.40.3440">
    <property type="match status" value="3"/>
</dbReference>
<dbReference type="PANTHER" id="PTHR46708:SF2">
    <property type="entry name" value="FIBRONECTIN TYPE-III DOMAIN-CONTAINING PROTEIN"/>
    <property type="match status" value="1"/>
</dbReference>
<keyword evidence="5" id="KW-1185">Reference proteome</keyword>
<keyword evidence="1" id="KW-0677">Repeat</keyword>
<evidence type="ECO:0000256" key="1">
    <source>
        <dbReference type="ARBA" id="ARBA00022737"/>
    </source>
</evidence>
<dbReference type="NCBIfam" id="NF012211">
    <property type="entry name" value="tand_rpt_95"/>
    <property type="match status" value="3"/>
</dbReference>
<name>A0A915TZN4_9BACT</name>
<dbReference type="SUPFAM" id="SSF49265">
    <property type="entry name" value="Fibronectin type III"/>
    <property type="match status" value="1"/>
</dbReference>
<dbReference type="Gene3D" id="2.60.40.60">
    <property type="entry name" value="Cadherins"/>
    <property type="match status" value="1"/>
</dbReference>
<dbReference type="SUPFAM" id="SSF49313">
    <property type="entry name" value="Cadherin-like"/>
    <property type="match status" value="2"/>
</dbReference>
<feature type="domain" description="Fibronectin type-III" evidence="3">
    <location>
        <begin position="17"/>
        <end position="111"/>
    </location>
</feature>
<dbReference type="InterPro" id="IPR050991">
    <property type="entry name" value="ECM_Regulatory_Proteins"/>
</dbReference>
<feature type="chain" id="PRO_5038091939" description="Fibronectin type-III domain-containing protein" evidence="2">
    <location>
        <begin position="29"/>
        <end position="582"/>
    </location>
</feature>
<dbReference type="InterPro" id="IPR003961">
    <property type="entry name" value="FN3_dom"/>
</dbReference>